<keyword evidence="1" id="KW-0732">Signal</keyword>
<keyword evidence="3" id="KW-1185">Reference proteome</keyword>
<comment type="caution">
    <text evidence="2">The sequence shown here is derived from an EMBL/GenBank/DDBJ whole genome shotgun (WGS) entry which is preliminary data.</text>
</comment>
<dbReference type="OrthoDB" id="3482365at2"/>
<proteinExistence type="predicted"/>
<evidence type="ECO:0000256" key="1">
    <source>
        <dbReference type="SAM" id="SignalP"/>
    </source>
</evidence>
<dbReference type="RefSeq" id="WP_159663045.1">
    <property type="nucleotide sequence ID" value="NZ_JACMHY010000003.1"/>
</dbReference>
<organism evidence="2 3">
    <name type="scientific">Streptomyces mexicanus</name>
    <dbReference type="NCBI Taxonomy" id="178566"/>
    <lineage>
        <taxon>Bacteria</taxon>
        <taxon>Bacillati</taxon>
        <taxon>Actinomycetota</taxon>
        <taxon>Actinomycetes</taxon>
        <taxon>Kitasatosporales</taxon>
        <taxon>Streptomycetaceae</taxon>
        <taxon>Streptomyces</taxon>
    </lineage>
</organism>
<sequence>MIRRLLTGVLPAAVAVVALLPAAADAAPAASAPRAAVPAVAAHEPPSLLPAPAHRTHHVSRRATHRRSNHPVGVVTTRHASLNVRSGPGTGYRTIGVRHPGRWLALQCRTHGSRVRGTHLWYRLAHGRGYVSARYVAVIRGSVPWC</sequence>
<evidence type="ECO:0000313" key="2">
    <source>
        <dbReference type="EMBL" id="MBC2865580.1"/>
    </source>
</evidence>
<feature type="chain" id="PRO_5039521059" evidence="1">
    <location>
        <begin position="27"/>
        <end position="146"/>
    </location>
</feature>
<feature type="signal peptide" evidence="1">
    <location>
        <begin position="1"/>
        <end position="26"/>
    </location>
</feature>
<evidence type="ECO:0000313" key="3">
    <source>
        <dbReference type="Proteomes" id="UP000517694"/>
    </source>
</evidence>
<name>A0A7X1HZL9_9ACTN</name>
<dbReference type="AlphaFoldDB" id="A0A7X1HZL9"/>
<dbReference type="Gene3D" id="2.30.30.40">
    <property type="entry name" value="SH3 Domains"/>
    <property type="match status" value="1"/>
</dbReference>
<reference evidence="2 3" key="1">
    <citation type="submission" date="2020-08" db="EMBL/GenBank/DDBJ databases">
        <title>Whole-Genome Sequence of French Clinical Streptomyces mexicanus Strain Q0842.</title>
        <authorList>
            <person name="Boxberger M."/>
            <person name="La Scola B."/>
        </authorList>
    </citation>
    <scope>NUCLEOTIDE SEQUENCE [LARGE SCALE GENOMIC DNA]</scope>
    <source>
        <strain evidence="2 3">Marseille-Q0842</strain>
    </source>
</reference>
<accession>A0A7X1HZL9</accession>
<gene>
    <name evidence="2" type="ORF">H1R13_11380</name>
</gene>
<dbReference type="Proteomes" id="UP000517694">
    <property type="component" value="Unassembled WGS sequence"/>
</dbReference>
<protein>
    <submittedName>
        <fullName evidence="2">SH3 domain-containing protein</fullName>
    </submittedName>
</protein>
<dbReference type="EMBL" id="JACMHY010000003">
    <property type="protein sequence ID" value="MBC2865580.1"/>
    <property type="molecule type" value="Genomic_DNA"/>
</dbReference>